<feature type="compositionally biased region" description="Polar residues" evidence="5">
    <location>
        <begin position="160"/>
        <end position="171"/>
    </location>
</feature>
<organism evidence="7 8">
    <name type="scientific">Emericellopsis atlantica</name>
    <dbReference type="NCBI Taxonomy" id="2614577"/>
    <lineage>
        <taxon>Eukaryota</taxon>
        <taxon>Fungi</taxon>
        <taxon>Dikarya</taxon>
        <taxon>Ascomycota</taxon>
        <taxon>Pezizomycotina</taxon>
        <taxon>Sordariomycetes</taxon>
        <taxon>Hypocreomycetidae</taxon>
        <taxon>Hypocreales</taxon>
        <taxon>Bionectriaceae</taxon>
        <taxon>Emericellopsis</taxon>
    </lineage>
</organism>
<feature type="domain" description="Prokaryotic-type class I peptide chain release factors" evidence="6">
    <location>
        <begin position="46"/>
        <end position="144"/>
    </location>
</feature>
<comment type="subcellular location">
    <subcellularLocation>
        <location evidence="1">Mitochondrion</location>
    </subcellularLocation>
</comment>
<keyword evidence="8" id="KW-1185">Reference proteome</keyword>
<evidence type="ECO:0000256" key="2">
    <source>
        <dbReference type="ARBA" id="ARBA00010835"/>
    </source>
</evidence>
<dbReference type="EMBL" id="MU251272">
    <property type="protein sequence ID" value="KAG9250865.1"/>
    <property type="molecule type" value="Genomic_DNA"/>
</dbReference>
<proteinExistence type="inferred from homology"/>
<dbReference type="GO" id="GO:0003747">
    <property type="term" value="F:translation release factor activity"/>
    <property type="evidence" value="ECO:0007669"/>
    <property type="project" value="InterPro"/>
</dbReference>
<evidence type="ECO:0000256" key="3">
    <source>
        <dbReference type="ARBA" id="ARBA00022946"/>
    </source>
</evidence>
<dbReference type="InterPro" id="IPR052405">
    <property type="entry name" value="Mito_Transl_Release_Factor"/>
</dbReference>
<gene>
    <name evidence="7" type="ORF">F5Z01DRAFT_333532</name>
</gene>
<evidence type="ECO:0000313" key="7">
    <source>
        <dbReference type="EMBL" id="KAG9250865.1"/>
    </source>
</evidence>
<feature type="region of interest" description="Disordered" evidence="5">
    <location>
        <begin position="118"/>
        <end position="185"/>
    </location>
</feature>
<name>A0A9P7ZFZ4_9HYPO</name>
<protein>
    <submittedName>
        <fullName evidence="7">RF-1 domain-containing protein</fullName>
    </submittedName>
</protein>
<feature type="compositionally biased region" description="Basic residues" evidence="5">
    <location>
        <begin position="122"/>
        <end position="139"/>
    </location>
</feature>
<dbReference type="GO" id="GO:0005739">
    <property type="term" value="C:mitochondrion"/>
    <property type="evidence" value="ECO:0007669"/>
    <property type="project" value="UniProtKB-SubCell"/>
</dbReference>
<dbReference type="GeneID" id="70290052"/>
<dbReference type="InterPro" id="IPR045853">
    <property type="entry name" value="Pep_chain_release_fac_I_sf"/>
</dbReference>
<sequence>MLRTLSQAACFNSGRFSSKGVSRLSFTTAPKCWLKQLPPRPGPPPDSEIEEFYLKGSGPGGQKINKTNSAVQLRHTPTGIVVKCQSTRSRDQNRKAAREILAQKIDEFRNGDQARSAIVGRIKQKKSASADKKKRRKYKKLEEDRESGAEAAVEGEAESNLAQDQSEPVQESTRDRGADTPKAIP</sequence>
<keyword evidence="4" id="KW-0496">Mitochondrion</keyword>
<keyword evidence="3" id="KW-0809">Transit peptide</keyword>
<dbReference type="Gene3D" id="3.30.160.20">
    <property type="match status" value="1"/>
</dbReference>
<dbReference type="Pfam" id="PF00472">
    <property type="entry name" value="RF-1"/>
    <property type="match status" value="1"/>
</dbReference>
<dbReference type="SUPFAM" id="SSF75620">
    <property type="entry name" value="Release factor"/>
    <property type="match status" value="1"/>
</dbReference>
<dbReference type="GO" id="GO:0032543">
    <property type="term" value="P:mitochondrial translation"/>
    <property type="evidence" value="ECO:0007669"/>
    <property type="project" value="UniProtKB-ARBA"/>
</dbReference>
<comment type="similarity">
    <text evidence="2">Belongs to the prokaryotic/mitochondrial release factor family.</text>
</comment>
<evidence type="ECO:0000313" key="8">
    <source>
        <dbReference type="Proteomes" id="UP000887229"/>
    </source>
</evidence>
<evidence type="ECO:0000256" key="1">
    <source>
        <dbReference type="ARBA" id="ARBA00004173"/>
    </source>
</evidence>
<evidence type="ECO:0000256" key="5">
    <source>
        <dbReference type="SAM" id="MobiDB-lite"/>
    </source>
</evidence>
<evidence type="ECO:0000259" key="6">
    <source>
        <dbReference type="Pfam" id="PF00472"/>
    </source>
</evidence>
<dbReference type="PANTHER" id="PTHR46203:SF1">
    <property type="entry name" value="MITOCHONDRIAL TRANSLATION RELEASE FACTOR IN RESCUE"/>
    <property type="match status" value="1"/>
</dbReference>
<comment type="caution">
    <text evidence="7">The sequence shown here is derived from an EMBL/GenBank/DDBJ whole genome shotgun (WGS) entry which is preliminary data.</text>
</comment>
<dbReference type="FunFam" id="3.30.160.20:FF:000065">
    <property type="entry name" value="Peptidyl-tRNA hydrolase domain protein"/>
    <property type="match status" value="1"/>
</dbReference>
<dbReference type="RefSeq" id="XP_046114789.1">
    <property type="nucleotide sequence ID" value="XM_046259149.1"/>
</dbReference>
<accession>A0A9P7ZFZ4</accession>
<dbReference type="OrthoDB" id="277888at2759"/>
<reference evidence="7" key="1">
    <citation type="journal article" date="2021" name="IMA Fungus">
        <title>Genomic characterization of three marine fungi, including Emericellopsis atlantica sp. nov. with signatures of a generalist lifestyle and marine biomass degradation.</title>
        <authorList>
            <person name="Hagestad O.C."/>
            <person name="Hou L."/>
            <person name="Andersen J.H."/>
            <person name="Hansen E.H."/>
            <person name="Altermark B."/>
            <person name="Li C."/>
            <person name="Kuhnert E."/>
            <person name="Cox R.J."/>
            <person name="Crous P.W."/>
            <person name="Spatafora J.W."/>
            <person name="Lail K."/>
            <person name="Amirebrahimi M."/>
            <person name="Lipzen A."/>
            <person name="Pangilinan J."/>
            <person name="Andreopoulos W."/>
            <person name="Hayes R.D."/>
            <person name="Ng V."/>
            <person name="Grigoriev I.V."/>
            <person name="Jackson S.A."/>
            <person name="Sutton T.D.S."/>
            <person name="Dobson A.D.W."/>
            <person name="Rama T."/>
        </authorList>
    </citation>
    <scope>NUCLEOTIDE SEQUENCE</scope>
    <source>
        <strain evidence="7">TS7</strain>
    </source>
</reference>
<dbReference type="AlphaFoldDB" id="A0A9P7ZFZ4"/>
<evidence type="ECO:0000256" key="4">
    <source>
        <dbReference type="ARBA" id="ARBA00023128"/>
    </source>
</evidence>
<dbReference type="InterPro" id="IPR000352">
    <property type="entry name" value="Pep_chain_release_fac_I"/>
</dbReference>
<dbReference type="Proteomes" id="UP000887229">
    <property type="component" value="Unassembled WGS sequence"/>
</dbReference>
<dbReference type="PANTHER" id="PTHR46203">
    <property type="entry name" value="PROBABLE PEPTIDE CHAIN RELEASE FACTOR C12ORF65"/>
    <property type="match status" value="1"/>
</dbReference>